<organism evidence="2 3">
    <name type="scientific">Musa balbisiana</name>
    <name type="common">Banana</name>
    <dbReference type="NCBI Taxonomy" id="52838"/>
    <lineage>
        <taxon>Eukaryota</taxon>
        <taxon>Viridiplantae</taxon>
        <taxon>Streptophyta</taxon>
        <taxon>Embryophyta</taxon>
        <taxon>Tracheophyta</taxon>
        <taxon>Spermatophyta</taxon>
        <taxon>Magnoliopsida</taxon>
        <taxon>Liliopsida</taxon>
        <taxon>Zingiberales</taxon>
        <taxon>Musaceae</taxon>
        <taxon>Musa</taxon>
    </lineage>
</organism>
<reference evidence="2 3" key="1">
    <citation type="journal article" date="2019" name="Nat. Plants">
        <title>Genome sequencing of Musa balbisiana reveals subgenome evolution and function divergence in polyploid bananas.</title>
        <authorList>
            <person name="Yao X."/>
        </authorList>
    </citation>
    <scope>NUCLEOTIDE SEQUENCE [LARGE SCALE GENOMIC DNA]</scope>
    <source>
        <strain evidence="3">cv. DH-PKW</strain>
        <tissue evidence="2">Leaves</tissue>
    </source>
</reference>
<dbReference type="EMBL" id="PYDT01000004">
    <property type="protein sequence ID" value="THU62938.1"/>
    <property type="molecule type" value="Genomic_DNA"/>
</dbReference>
<sequence>MAKSRGDVAVTSSATERPFRQIGAIDAPICSNSAAFLGLPIALSFSLSNLYLFLLRSRMPDPSLVDPSRSRQCNRRFVSVL</sequence>
<comment type="caution">
    <text evidence="2">The sequence shown here is derived from an EMBL/GenBank/DDBJ whole genome shotgun (WGS) entry which is preliminary data.</text>
</comment>
<evidence type="ECO:0000256" key="1">
    <source>
        <dbReference type="SAM" id="Phobius"/>
    </source>
</evidence>
<protein>
    <submittedName>
        <fullName evidence="2">Uncharacterized protein</fullName>
    </submittedName>
</protein>
<evidence type="ECO:0000313" key="2">
    <source>
        <dbReference type="EMBL" id="THU62938.1"/>
    </source>
</evidence>
<feature type="transmembrane region" description="Helical" evidence="1">
    <location>
        <begin position="34"/>
        <end position="54"/>
    </location>
</feature>
<evidence type="ECO:0000313" key="3">
    <source>
        <dbReference type="Proteomes" id="UP000317650"/>
    </source>
</evidence>
<gene>
    <name evidence="2" type="ORF">C4D60_Mb01t10420</name>
</gene>
<keyword evidence="1" id="KW-1133">Transmembrane helix</keyword>
<proteinExistence type="predicted"/>
<name>A0A4S8JL98_MUSBA</name>
<keyword evidence="3" id="KW-1185">Reference proteome</keyword>
<accession>A0A4S8JL98</accession>
<dbReference type="AlphaFoldDB" id="A0A4S8JL98"/>
<dbReference type="Proteomes" id="UP000317650">
    <property type="component" value="Chromosome 1"/>
</dbReference>
<keyword evidence="1" id="KW-0472">Membrane</keyword>
<keyword evidence="1" id="KW-0812">Transmembrane</keyword>